<comment type="caution">
    <text evidence="2">The sequence shown here is derived from an EMBL/GenBank/DDBJ whole genome shotgun (WGS) entry which is preliminary data.</text>
</comment>
<dbReference type="RefSeq" id="WP_189823802.1">
    <property type="nucleotide sequence ID" value="NZ_BMVC01000004.1"/>
</dbReference>
<feature type="region of interest" description="Disordered" evidence="1">
    <location>
        <begin position="18"/>
        <end position="43"/>
    </location>
</feature>
<feature type="compositionally biased region" description="Basic and acidic residues" evidence="1">
    <location>
        <begin position="90"/>
        <end position="101"/>
    </location>
</feature>
<organism evidence="2 3">
    <name type="scientific">Streptomyces finlayi</name>
    <dbReference type="NCBI Taxonomy" id="67296"/>
    <lineage>
        <taxon>Bacteria</taxon>
        <taxon>Bacillati</taxon>
        <taxon>Actinomycetota</taxon>
        <taxon>Actinomycetes</taxon>
        <taxon>Kitasatosporales</taxon>
        <taxon>Streptomycetaceae</taxon>
        <taxon>Streptomyces</taxon>
    </lineage>
</organism>
<reference evidence="2" key="2">
    <citation type="submission" date="2020-09" db="EMBL/GenBank/DDBJ databases">
        <authorList>
            <person name="Sun Q."/>
            <person name="Ohkuma M."/>
        </authorList>
    </citation>
    <scope>NUCLEOTIDE SEQUENCE</scope>
    <source>
        <strain evidence="2">JCM 4637</strain>
    </source>
</reference>
<dbReference type="EMBL" id="BMVC01000004">
    <property type="protein sequence ID" value="GHC91732.1"/>
    <property type="molecule type" value="Genomic_DNA"/>
</dbReference>
<feature type="region of interest" description="Disordered" evidence="1">
    <location>
        <begin position="64"/>
        <end position="101"/>
    </location>
</feature>
<sequence>MGGPPGLLAAQLTDRLARREADGIRPREPADLSAGGRLHGPGYAAYRTDDVRATARRRADVRAITGGDRGRPPKGLGPFSATVRGGCPDEGPRPESLDVAE</sequence>
<reference evidence="2" key="1">
    <citation type="journal article" date="2014" name="Int. J. Syst. Evol. Microbiol.">
        <title>Complete genome sequence of Corynebacterium casei LMG S-19264T (=DSM 44701T), isolated from a smear-ripened cheese.</title>
        <authorList>
            <consortium name="US DOE Joint Genome Institute (JGI-PGF)"/>
            <person name="Walter F."/>
            <person name="Albersmeier A."/>
            <person name="Kalinowski J."/>
            <person name="Ruckert C."/>
        </authorList>
    </citation>
    <scope>NUCLEOTIDE SEQUENCE</scope>
    <source>
        <strain evidence="2">JCM 4637</strain>
    </source>
</reference>
<accession>A0A919CA84</accession>
<evidence type="ECO:0000313" key="2">
    <source>
        <dbReference type="EMBL" id="GHC91732.1"/>
    </source>
</evidence>
<dbReference type="AlphaFoldDB" id="A0A919CA84"/>
<dbReference type="Proteomes" id="UP000638353">
    <property type="component" value="Unassembled WGS sequence"/>
</dbReference>
<gene>
    <name evidence="2" type="ORF">GCM10010334_27050</name>
</gene>
<proteinExistence type="predicted"/>
<feature type="compositionally biased region" description="Basic and acidic residues" evidence="1">
    <location>
        <begin position="18"/>
        <end position="30"/>
    </location>
</feature>
<name>A0A919CA84_9ACTN</name>
<protein>
    <submittedName>
        <fullName evidence="2">Uncharacterized protein</fullName>
    </submittedName>
</protein>
<evidence type="ECO:0000256" key="1">
    <source>
        <dbReference type="SAM" id="MobiDB-lite"/>
    </source>
</evidence>
<evidence type="ECO:0000313" key="3">
    <source>
        <dbReference type="Proteomes" id="UP000638353"/>
    </source>
</evidence>